<reference evidence="1 2" key="1">
    <citation type="journal article" date="2021" name="bioRxiv">
        <title>Chromosome-scale and haplotype-resolved genome assembly of a tetraploid potato cultivar.</title>
        <authorList>
            <person name="Sun H."/>
            <person name="Jiao W.-B."/>
            <person name="Krause K."/>
            <person name="Campoy J.A."/>
            <person name="Goel M."/>
            <person name="Folz-Donahue K."/>
            <person name="Kukat C."/>
            <person name="Huettel B."/>
            <person name="Schneeberger K."/>
        </authorList>
    </citation>
    <scope>NUCLEOTIDE SEQUENCE [LARGE SCALE GENOMIC DNA]</scope>
    <source>
        <strain evidence="1">SolTubOtavaFocal</strain>
        <tissue evidence="1">Leaves</tissue>
    </source>
</reference>
<gene>
    <name evidence="1" type="ORF">KY290_036393</name>
</gene>
<evidence type="ECO:0000313" key="2">
    <source>
        <dbReference type="Proteomes" id="UP000826656"/>
    </source>
</evidence>
<keyword evidence="2" id="KW-1185">Reference proteome</keyword>
<accession>A0ABQ7TUH7</accession>
<protein>
    <submittedName>
        <fullName evidence="1">Uncharacterized protein</fullName>
    </submittedName>
</protein>
<proteinExistence type="predicted"/>
<dbReference type="Proteomes" id="UP000826656">
    <property type="component" value="Unassembled WGS sequence"/>
</dbReference>
<sequence length="63" mass="7152">MAMLLLAQELRACWHEIWLSSSARACYFAGKRLFEENNGLEFSGDWFGAQVVAAVDWRLGMVV</sequence>
<evidence type="ECO:0000313" key="1">
    <source>
        <dbReference type="EMBL" id="KAH0737688.1"/>
    </source>
</evidence>
<comment type="caution">
    <text evidence="1">The sequence shown here is derived from an EMBL/GenBank/DDBJ whole genome shotgun (WGS) entry which is preliminary data.</text>
</comment>
<organism evidence="1 2">
    <name type="scientific">Solanum tuberosum</name>
    <name type="common">Potato</name>
    <dbReference type="NCBI Taxonomy" id="4113"/>
    <lineage>
        <taxon>Eukaryota</taxon>
        <taxon>Viridiplantae</taxon>
        <taxon>Streptophyta</taxon>
        <taxon>Embryophyta</taxon>
        <taxon>Tracheophyta</taxon>
        <taxon>Spermatophyta</taxon>
        <taxon>Magnoliopsida</taxon>
        <taxon>eudicotyledons</taxon>
        <taxon>Gunneridae</taxon>
        <taxon>Pentapetalae</taxon>
        <taxon>asterids</taxon>
        <taxon>lamiids</taxon>
        <taxon>Solanales</taxon>
        <taxon>Solanaceae</taxon>
        <taxon>Solanoideae</taxon>
        <taxon>Solaneae</taxon>
        <taxon>Solanum</taxon>
    </lineage>
</organism>
<name>A0ABQ7TUH7_SOLTU</name>
<dbReference type="EMBL" id="JAIVGD010000028">
    <property type="protein sequence ID" value="KAH0737688.1"/>
    <property type="molecule type" value="Genomic_DNA"/>
</dbReference>